<organism evidence="1 2">
    <name type="scientific">Aeromonas caviae</name>
    <name type="common">Aeromonas punctata</name>
    <dbReference type="NCBI Taxonomy" id="648"/>
    <lineage>
        <taxon>Bacteria</taxon>
        <taxon>Pseudomonadati</taxon>
        <taxon>Pseudomonadota</taxon>
        <taxon>Gammaproteobacteria</taxon>
        <taxon>Aeromonadales</taxon>
        <taxon>Aeromonadaceae</taxon>
        <taxon>Aeromonas</taxon>
    </lineage>
</organism>
<accession>A0ABU5WBZ0</accession>
<dbReference type="EMBL" id="JAYGOJ010000080">
    <property type="protein sequence ID" value="MEA9437003.1"/>
    <property type="molecule type" value="Genomic_DNA"/>
</dbReference>
<dbReference type="RefSeq" id="WP_323580761.1">
    <property type="nucleotide sequence ID" value="NZ_JAYGOJ010000080.1"/>
</dbReference>
<evidence type="ECO:0000313" key="1">
    <source>
        <dbReference type="EMBL" id="MEA9437003.1"/>
    </source>
</evidence>
<evidence type="ECO:0008006" key="3">
    <source>
        <dbReference type="Google" id="ProtNLM"/>
    </source>
</evidence>
<name>A0ABU5WBZ0_AERCA</name>
<dbReference type="Proteomes" id="UP001304847">
    <property type="component" value="Unassembled WGS sequence"/>
</dbReference>
<keyword evidence="2" id="KW-1185">Reference proteome</keyword>
<proteinExistence type="predicted"/>
<reference evidence="1 2" key="1">
    <citation type="submission" date="2023-12" db="EMBL/GenBank/DDBJ databases">
        <title>Characterization of antibiotic resistance in Aeromonas spp. in hospital effluent.</title>
        <authorList>
            <person name="Negoseki B.R.S."/>
            <person name="Krul D."/>
            <person name="Siqueira A.C."/>
            <person name="Almeida M."/>
            <person name="Mesa D."/>
            <person name="Conte D."/>
            <person name="Dalla-Costa L.M."/>
        </authorList>
    </citation>
    <scope>NUCLEOTIDE SEQUENCE [LARGE SCALE GENOMIC DNA]</scope>
    <source>
        <strain evidence="1 2">36v</strain>
    </source>
</reference>
<evidence type="ECO:0000313" key="2">
    <source>
        <dbReference type="Proteomes" id="UP001304847"/>
    </source>
</evidence>
<protein>
    <recommendedName>
        <fullName evidence="3">Phage tail protein</fullName>
    </recommendedName>
</protein>
<sequence>MKRPFLDHVEALSAIAAALDAALYIATDPTAADLVTELIAWSQETAQRAKAEASKGATA</sequence>
<comment type="caution">
    <text evidence="1">The sequence shown here is derived from an EMBL/GenBank/DDBJ whole genome shotgun (WGS) entry which is preliminary data.</text>
</comment>
<gene>
    <name evidence="1" type="ORF">VCX44_14595</name>
</gene>